<evidence type="ECO:0000256" key="3">
    <source>
        <dbReference type="ARBA" id="ARBA00022989"/>
    </source>
</evidence>
<evidence type="ECO:0000256" key="4">
    <source>
        <dbReference type="ARBA" id="ARBA00023136"/>
    </source>
</evidence>
<accession>A0AAN4VZ51</accession>
<dbReference type="GO" id="GO:0012505">
    <property type="term" value="C:endomembrane system"/>
    <property type="evidence" value="ECO:0007669"/>
    <property type="project" value="UniProtKB-SubCell"/>
</dbReference>
<dbReference type="Proteomes" id="UP001310022">
    <property type="component" value="Unassembled WGS sequence"/>
</dbReference>
<dbReference type="RefSeq" id="WP_420916714.1">
    <property type="nucleotide sequence ID" value="NZ_BQKE01000001.1"/>
</dbReference>
<keyword evidence="4 5" id="KW-0472">Membrane</keyword>
<dbReference type="EMBL" id="BQKE01000001">
    <property type="protein sequence ID" value="GJM61025.1"/>
    <property type="molecule type" value="Genomic_DNA"/>
</dbReference>
<evidence type="ECO:0008006" key="8">
    <source>
        <dbReference type="Google" id="ProtNLM"/>
    </source>
</evidence>
<dbReference type="PANTHER" id="PTHR12714:SF9">
    <property type="entry name" value="PROTEIN-S-ISOPRENYLCYSTEINE O-METHYLTRANSFERASE"/>
    <property type="match status" value="1"/>
</dbReference>
<reference evidence="6 7" key="1">
    <citation type="submission" date="2021-12" db="EMBL/GenBank/DDBJ databases">
        <title>Genome sequencing of bacteria with rrn-lacking chromosome and rrn-plasmid.</title>
        <authorList>
            <person name="Anda M."/>
            <person name="Iwasaki W."/>
        </authorList>
    </citation>
    <scope>NUCLEOTIDE SEQUENCE [LARGE SCALE GENOMIC DNA]</scope>
    <source>
        <strain evidence="6 7">NBRC 15940</strain>
    </source>
</reference>
<evidence type="ECO:0000256" key="2">
    <source>
        <dbReference type="ARBA" id="ARBA00022692"/>
    </source>
</evidence>
<protein>
    <recommendedName>
        <fullName evidence="8">Isoprenylcysteine carboxylmethyltransferase family protein</fullName>
    </recommendedName>
</protein>
<comment type="caution">
    <text evidence="6">The sequence shown here is derived from an EMBL/GenBank/DDBJ whole genome shotgun (WGS) entry which is preliminary data.</text>
</comment>
<organism evidence="6 7">
    <name type="scientific">Persicobacter diffluens</name>
    <dbReference type="NCBI Taxonomy" id="981"/>
    <lineage>
        <taxon>Bacteria</taxon>
        <taxon>Pseudomonadati</taxon>
        <taxon>Bacteroidota</taxon>
        <taxon>Cytophagia</taxon>
        <taxon>Cytophagales</taxon>
        <taxon>Persicobacteraceae</taxon>
        <taxon>Persicobacter</taxon>
    </lineage>
</organism>
<feature type="transmembrane region" description="Helical" evidence="5">
    <location>
        <begin position="12"/>
        <end position="33"/>
    </location>
</feature>
<feature type="transmembrane region" description="Helical" evidence="5">
    <location>
        <begin position="92"/>
        <end position="122"/>
    </location>
</feature>
<sequence length="153" mass="17866">MDFFGIPPIQPLLFYGGKISGYVLIGFYLKKLLNMPSFSIWWKDISFWLLIGGILIILTSLKFLGNSLSFGLPREQTKLKTSGLYRFSRNPIYLGLYLILFASALSLHLWWAWVIAIFNIIIYHRIILAEELFLAEKFGEAYHNYCKSVRRYL</sequence>
<keyword evidence="7" id="KW-1185">Reference proteome</keyword>
<dbReference type="AlphaFoldDB" id="A0AAN4VZ51"/>
<dbReference type="Gene3D" id="1.20.120.1630">
    <property type="match status" value="1"/>
</dbReference>
<evidence type="ECO:0000256" key="5">
    <source>
        <dbReference type="SAM" id="Phobius"/>
    </source>
</evidence>
<dbReference type="GO" id="GO:0016740">
    <property type="term" value="F:transferase activity"/>
    <property type="evidence" value="ECO:0007669"/>
    <property type="project" value="UniProtKB-ARBA"/>
</dbReference>
<feature type="transmembrane region" description="Helical" evidence="5">
    <location>
        <begin position="45"/>
        <end position="64"/>
    </location>
</feature>
<evidence type="ECO:0000313" key="7">
    <source>
        <dbReference type="Proteomes" id="UP001310022"/>
    </source>
</evidence>
<gene>
    <name evidence="6" type="ORF">PEDI_15770</name>
</gene>
<evidence type="ECO:0000256" key="1">
    <source>
        <dbReference type="ARBA" id="ARBA00004127"/>
    </source>
</evidence>
<dbReference type="Pfam" id="PF04191">
    <property type="entry name" value="PEMT"/>
    <property type="match status" value="1"/>
</dbReference>
<dbReference type="PANTHER" id="PTHR12714">
    <property type="entry name" value="PROTEIN-S ISOPRENYLCYSTEINE O-METHYLTRANSFERASE"/>
    <property type="match status" value="1"/>
</dbReference>
<dbReference type="InterPro" id="IPR007318">
    <property type="entry name" value="Phopholipid_MeTrfase"/>
</dbReference>
<keyword evidence="2 5" id="KW-0812">Transmembrane</keyword>
<keyword evidence="3 5" id="KW-1133">Transmembrane helix</keyword>
<proteinExistence type="predicted"/>
<evidence type="ECO:0000313" key="6">
    <source>
        <dbReference type="EMBL" id="GJM61025.1"/>
    </source>
</evidence>
<comment type="subcellular location">
    <subcellularLocation>
        <location evidence="1">Endomembrane system</location>
        <topology evidence="1">Multi-pass membrane protein</topology>
    </subcellularLocation>
</comment>
<name>A0AAN4VZ51_9BACT</name>